<feature type="compositionally biased region" description="Gly residues" evidence="5">
    <location>
        <begin position="429"/>
        <end position="441"/>
    </location>
</feature>
<dbReference type="EMBL" id="CAJFDI010000005">
    <property type="protein sequence ID" value="CAD5232028.1"/>
    <property type="molecule type" value="Genomic_DNA"/>
</dbReference>
<organism evidence="9 11">
    <name type="scientific">Bursaphelenchus xylophilus</name>
    <name type="common">Pinewood nematode worm</name>
    <name type="synonym">Aphelenchoides xylophilus</name>
    <dbReference type="NCBI Taxonomy" id="6326"/>
    <lineage>
        <taxon>Eukaryota</taxon>
        <taxon>Metazoa</taxon>
        <taxon>Ecdysozoa</taxon>
        <taxon>Nematoda</taxon>
        <taxon>Chromadorea</taxon>
        <taxon>Rhabditida</taxon>
        <taxon>Tylenchina</taxon>
        <taxon>Tylenchomorpha</taxon>
        <taxon>Aphelenchoidea</taxon>
        <taxon>Aphelenchoididae</taxon>
        <taxon>Bursaphelenchus</taxon>
    </lineage>
</organism>
<feature type="domain" description="K Homology" evidence="6">
    <location>
        <begin position="239"/>
        <end position="310"/>
    </location>
</feature>
<feature type="compositionally biased region" description="Low complexity" evidence="5">
    <location>
        <begin position="442"/>
        <end position="467"/>
    </location>
</feature>
<dbReference type="GO" id="GO:0006355">
    <property type="term" value="P:regulation of DNA-templated transcription"/>
    <property type="evidence" value="ECO:0007669"/>
    <property type="project" value="InterPro"/>
</dbReference>
<evidence type="ECO:0000256" key="2">
    <source>
        <dbReference type="ARBA" id="ARBA00022737"/>
    </source>
</evidence>
<evidence type="ECO:0000256" key="5">
    <source>
        <dbReference type="SAM" id="MobiDB-lite"/>
    </source>
</evidence>
<dbReference type="SUPFAM" id="SSF54791">
    <property type="entry name" value="Eukaryotic type KH-domain (KH-domain type I)"/>
    <property type="match status" value="4"/>
</dbReference>
<evidence type="ECO:0000313" key="10">
    <source>
        <dbReference type="Proteomes" id="UP000659654"/>
    </source>
</evidence>
<dbReference type="SMART" id="SM00322">
    <property type="entry name" value="KH"/>
    <property type="match status" value="4"/>
</dbReference>
<dbReference type="GO" id="GO:0003723">
    <property type="term" value="F:RNA binding"/>
    <property type="evidence" value="ECO:0007669"/>
    <property type="project" value="UniProtKB-UniRule"/>
</dbReference>
<dbReference type="eggNOG" id="KOG1676">
    <property type="taxonomic scope" value="Eukaryota"/>
</dbReference>
<feature type="domain" description="K Homology" evidence="6">
    <location>
        <begin position="317"/>
        <end position="388"/>
    </location>
</feature>
<evidence type="ECO:0000313" key="7">
    <source>
        <dbReference type="EMBL" id="CAD5232028.1"/>
    </source>
</evidence>
<gene>
    <name evidence="7" type="ORF">BXYJ_LOCUS12119</name>
</gene>
<feature type="compositionally biased region" description="Low complexity" evidence="5">
    <location>
        <begin position="400"/>
        <end position="428"/>
    </location>
</feature>
<dbReference type="SMR" id="A0A1I7RNA5"/>
<dbReference type="CDD" id="cd22398">
    <property type="entry name" value="KH-I_FUBP_rpt3"/>
    <property type="match status" value="1"/>
</dbReference>
<dbReference type="Proteomes" id="UP000659654">
    <property type="component" value="Unassembled WGS sequence"/>
</dbReference>
<dbReference type="InterPro" id="IPR004087">
    <property type="entry name" value="KH_dom"/>
</dbReference>
<feature type="region of interest" description="Disordered" evidence="5">
    <location>
        <begin position="498"/>
        <end position="522"/>
    </location>
</feature>
<feature type="region of interest" description="Disordered" evidence="5">
    <location>
        <begin position="25"/>
        <end position="61"/>
    </location>
</feature>
<evidence type="ECO:0000313" key="9">
    <source>
        <dbReference type="Proteomes" id="UP000095284"/>
    </source>
</evidence>
<dbReference type="CDD" id="cd22396">
    <property type="entry name" value="KH-I_FUBP_rpt1"/>
    <property type="match status" value="1"/>
</dbReference>
<keyword evidence="2" id="KW-0677">Repeat</keyword>
<dbReference type="Pfam" id="PF00013">
    <property type="entry name" value="KH_1"/>
    <property type="match status" value="4"/>
</dbReference>
<dbReference type="PANTHER" id="PTHR10288">
    <property type="entry name" value="KH DOMAIN CONTAINING RNA BINDING PROTEIN"/>
    <property type="match status" value="1"/>
</dbReference>
<evidence type="ECO:0000256" key="3">
    <source>
        <dbReference type="ARBA" id="ARBA00023242"/>
    </source>
</evidence>
<keyword evidence="3" id="KW-0539">Nucleus</keyword>
<dbReference type="PROSITE" id="PS50084">
    <property type="entry name" value="KH_TYPE_1"/>
    <property type="match status" value="4"/>
</dbReference>
<dbReference type="InterPro" id="IPR004088">
    <property type="entry name" value="KH_dom_type_1"/>
</dbReference>
<evidence type="ECO:0000256" key="1">
    <source>
        <dbReference type="ARBA" id="ARBA00004123"/>
    </source>
</evidence>
<dbReference type="Pfam" id="PF09005">
    <property type="entry name" value="FUBP_C"/>
    <property type="match status" value="1"/>
</dbReference>
<feature type="domain" description="K Homology" evidence="6">
    <location>
        <begin position="63"/>
        <end position="133"/>
    </location>
</feature>
<proteinExistence type="predicted"/>
<evidence type="ECO:0000313" key="11">
    <source>
        <dbReference type="WBParaSite" id="BXY_0219100.1"/>
    </source>
</evidence>
<dbReference type="OrthoDB" id="5204190at2759"/>
<dbReference type="Gene3D" id="3.30.1370.10">
    <property type="entry name" value="K Homology domain, type 1"/>
    <property type="match status" value="4"/>
</dbReference>
<reference evidence="11" key="1">
    <citation type="submission" date="2016-11" db="UniProtKB">
        <authorList>
            <consortium name="WormBaseParasite"/>
        </authorList>
    </citation>
    <scope>IDENTIFICATION</scope>
</reference>
<dbReference type="AlphaFoldDB" id="A0A1I7RNA5"/>
<comment type="subcellular location">
    <subcellularLocation>
        <location evidence="1">Nucleus</location>
    </subcellularLocation>
</comment>
<reference evidence="8" key="2">
    <citation type="submission" date="2020-08" db="EMBL/GenBank/DDBJ databases">
        <authorList>
            <person name="Kikuchi T."/>
        </authorList>
    </citation>
    <scope>NUCLEOTIDE SEQUENCE</scope>
    <source>
        <strain evidence="7">Ka4C1</strain>
    </source>
</reference>
<evidence type="ECO:0000256" key="4">
    <source>
        <dbReference type="PROSITE-ProRule" id="PRU00117"/>
    </source>
</evidence>
<feature type="domain" description="K Homology" evidence="6">
    <location>
        <begin position="153"/>
        <end position="225"/>
    </location>
</feature>
<dbReference type="Proteomes" id="UP000095284">
    <property type="component" value="Unplaced"/>
</dbReference>
<evidence type="ECO:0000259" key="6">
    <source>
        <dbReference type="SMART" id="SM00322"/>
    </source>
</evidence>
<dbReference type="InterPro" id="IPR015096">
    <property type="entry name" value="FUBP_C"/>
</dbReference>
<dbReference type="WBParaSite" id="BXY_0219100.1">
    <property type="protein sequence ID" value="BXY_0219100.1"/>
    <property type="gene ID" value="BXY_0219100"/>
</dbReference>
<name>A0A1I7RNA5_BURXY</name>
<dbReference type="Proteomes" id="UP000582659">
    <property type="component" value="Unassembled WGS sequence"/>
</dbReference>
<dbReference type="GO" id="GO:0005634">
    <property type="term" value="C:nucleus"/>
    <property type="evidence" value="ECO:0007669"/>
    <property type="project" value="UniProtKB-SubCell"/>
</dbReference>
<protein>
    <submittedName>
        <fullName evidence="7">(pine wood nematode) hypothetical protein</fullName>
    </submittedName>
</protein>
<evidence type="ECO:0000313" key="8">
    <source>
        <dbReference type="EMBL" id="CAG9123812.1"/>
    </source>
</evidence>
<dbReference type="EMBL" id="CAJFCV020000005">
    <property type="protein sequence ID" value="CAG9123812.1"/>
    <property type="molecule type" value="Genomic_DNA"/>
</dbReference>
<keyword evidence="10" id="KW-1185">Reference proteome</keyword>
<sequence>MSSGAITNEGITDPLHRVKQLSTVHNQSNGSIKRPSSDDLNLHPAKRPNGEMAGMGMGGQLNEPLMDTIQIPENVVGLVIGRGGEQISNIQQQSGCRVQMAQDAQGKGFRVCTLHGSRTCIDRAKQLIGDVINKKQTGANGIPQQNFPGLGQPTITHEMLIPGNKCGLIIGKSGETIKGLQEQIGCKMLLVQESQHVSQHPKTLRISGSPDKVEQCKRAVEQLISEGGNASSITSMIQQKSVGEVIVPRSAVGIIIGKGGETIKRLAQESNTKIQFKPDEDPNASERCAVVQGTPEQITRATQMIWDLVQRSSGNQATEVCLMHVPANKTGLVIGKGGETIKQICNESGAHVELSRDPPPNATEKVFVIKGSPYNIHCAQHIIRIKVGDIPPGTPVPPMGAAAQTGGQYQSSQYGGSGDQYQNQWSQNGYGGGNNQYGGGAPAYQAAQTAQPAAQAQPGQNAQINPQTGQPDYSAQWADYYRSVGMHEQAAIIEQQMKGRPAGGAGQPQQQAGRNQYYPHQA</sequence>
<feature type="region of interest" description="Disordered" evidence="5">
    <location>
        <begin position="394"/>
        <end position="471"/>
    </location>
</feature>
<dbReference type="InterPro" id="IPR036612">
    <property type="entry name" value="KH_dom_type_1_sf"/>
</dbReference>
<accession>A0A1I7RNA5</accession>
<keyword evidence="4" id="KW-0694">RNA-binding</keyword>